<dbReference type="InterPro" id="IPR027417">
    <property type="entry name" value="P-loop_NTPase"/>
</dbReference>
<proteinExistence type="predicted"/>
<dbReference type="RefSeq" id="WP_121699363.1">
    <property type="nucleotide sequence ID" value="NZ_JBCLPP010000009.1"/>
</dbReference>
<dbReference type="GO" id="GO:0005524">
    <property type="term" value="F:ATP binding"/>
    <property type="evidence" value="ECO:0007669"/>
    <property type="project" value="UniProtKB-KW"/>
</dbReference>
<protein>
    <submittedName>
        <fullName evidence="1">ATP-binding protein</fullName>
    </submittedName>
</protein>
<dbReference type="EMBL" id="JBCLPP010000009">
    <property type="protein sequence ID" value="MEY8244878.1"/>
    <property type="molecule type" value="Genomic_DNA"/>
</dbReference>
<name>A0ABV4CU14_9BACT</name>
<dbReference type="SUPFAM" id="SSF52540">
    <property type="entry name" value="P-loop containing nucleoside triphosphate hydrolases"/>
    <property type="match status" value="1"/>
</dbReference>
<evidence type="ECO:0000313" key="2">
    <source>
        <dbReference type="Proteomes" id="UP001565200"/>
    </source>
</evidence>
<dbReference type="Pfam" id="PF13671">
    <property type="entry name" value="AAA_33"/>
    <property type="match status" value="1"/>
</dbReference>
<keyword evidence="2" id="KW-1185">Reference proteome</keyword>
<dbReference type="Proteomes" id="UP001565200">
    <property type="component" value="Unassembled WGS sequence"/>
</dbReference>
<organism evidence="1 2">
    <name type="scientific">Heminiphilus faecis</name>
    <dbReference type="NCBI Taxonomy" id="2601703"/>
    <lineage>
        <taxon>Bacteria</taxon>
        <taxon>Pseudomonadati</taxon>
        <taxon>Bacteroidota</taxon>
        <taxon>Bacteroidia</taxon>
        <taxon>Bacteroidales</taxon>
        <taxon>Muribaculaceae</taxon>
        <taxon>Heminiphilus</taxon>
    </lineage>
</organism>
<reference evidence="1 2" key="1">
    <citation type="submission" date="2024-03" db="EMBL/GenBank/DDBJ databases">
        <title>Mouse gut bacterial collection (mGBC) of GemPharmatech.</title>
        <authorList>
            <person name="He Y."/>
            <person name="Dong L."/>
            <person name="Wu D."/>
            <person name="Gao X."/>
            <person name="Lin Z."/>
        </authorList>
    </citation>
    <scope>NUCLEOTIDE SEQUENCE [LARGE SCALE GENOMIC DNA]</scope>
    <source>
        <strain evidence="1 2">54-13</strain>
    </source>
</reference>
<comment type="caution">
    <text evidence="1">The sequence shown here is derived from an EMBL/GenBank/DDBJ whole genome shotgun (WGS) entry which is preliminary data.</text>
</comment>
<keyword evidence="1" id="KW-0067">ATP-binding</keyword>
<evidence type="ECO:0000313" key="1">
    <source>
        <dbReference type="EMBL" id="MEY8244878.1"/>
    </source>
</evidence>
<accession>A0ABV4CU14</accession>
<keyword evidence="1" id="KW-0547">Nucleotide-binding</keyword>
<sequence>MNMQEEKYMTKSYKQVLLLCGISGSGKTTFARSMASSGYRHLSIDDIMWRTHGLCGIDYPEDRYDEYRDIAEKSLLEELSRLIASGHKVIIDSPLCKRAKRDFYRRYVSSLGAEYSLIFFDTPLELLKKRLRKRNLTPGPDAAIVTDDMVELFYKGFERPHDDEPYISIAPQQP</sequence>
<gene>
    <name evidence="1" type="ORF">AAK873_04480</name>
</gene>
<dbReference type="Gene3D" id="3.40.50.300">
    <property type="entry name" value="P-loop containing nucleotide triphosphate hydrolases"/>
    <property type="match status" value="1"/>
</dbReference>